<proteinExistence type="predicted"/>
<gene>
    <name evidence="2" type="ORF">ACPOL_0800</name>
</gene>
<accession>A0A2Z5FTJ9</accession>
<evidence type="ECO:0000313" key="3">
    <source>
        <dbReference type="Proteomes" id="UP000253606"/>
    </source>
</evidence>
<dbReference type="AlphaFoldDB" id="A0A2Z5FTJ9"/>
<reference evidence="2 3" key="1">
    <citation type="journal article" date="2018" name="Front. Microbiol.">
        <title>Hydrolytic Capabilities as a Key to Environmental Success: Chitinolytic and Cellulolytic Acidobacteria From Acidic Sub-arctic Soils and Boreal Peatlands.</title>
        <authorList>
            <person name="Belova S.E."/>
            <person name="Ravin N.V."/>
            <person name="Pankratov T.A."/>
            <person name="Rakitin A.L."/>
            <person name="Ivanova A.A."/>
            <person name="Beletsky A.V."/>
            <person name="Mardanov A.V."/>
            <person name="Sinninghe Damste J.S."/>
            <person name="Dedysh S.N."/>
        </authorList>
    </citation>
    <scope>NUCLEOTIDE SEQUENCE [LARGE SCALE GENOMIC DNA]</scope>
    <source>
        <strain evidence="2 3">SBC82</strain>
    </source>
</reference>
<evidence type="ECO:0000313" key="2">
    <source>
        <dbReference type="EMBL" id="AXC10161.1"/>
    </source>
</evidence>
<organism evidence="2 3">
    <name type="scientific">Acidisarcina polymorpha</name>
    <dbReference type="NCBI Taxonomy" id="2211140"/>
    <lineage>
        <taxon>Bacteria</taxon>
        <taxon>Pseudomonadati</taxon>
        <taxon>Acidobacteriota</taxon>
        <taxon>Terriglobia</taxon>
        <taxon>Terriglobales</taxon>
        <taxon>Acidobacteriaceae</taxon>
        <taxon>Acidisarcina</taxon>
    </lineage>
</organism>
<sequence length="47" mass="5039">MGLQNVLFHEAGPHQPIQEHGSPASSGIRLVESGGPDTNLKMTIRTE</sequence>
<evidence type="ECO:0000256" key="1">
    <source>
        <dbReference type="SAM" id="MobiDB-lite"/>
    </source>
</evidence>
<feature type="region of interest" description="Disordered" evidence="1">
    <location>
        <begin position="1"/>
        <end position="47"/>
    </location>
</feature>
<protein>
    <submittedName>
        <fullName evidence="2">Uncharacterized protein</fullName>
    </submittedName>
</protein>
<keyword evidence="3" id="KW-1185">Reference proteome</keyword>
<dbReference type="EMBL" id="CP030840">
    <property type="protein sequence ID" value="AXC10161.1"/>
    <property type="molecule type" value="Genomic_DNA"/>
</dbReference>
<name>A0A2Z5FTJ9_9BACT</name>
<dbReference type="KEGG" id="abas:ACPOL_0800"/>
<dbReference type="Proteomes" id="UP000253606">
    <property type="component" value="Chromosome"/>
</dbReference>